<keyword evidence="1" id="KW-0472">Membrane</keyword>
<dbReference type="EMBL" id="JNSK01000078">
    <property type="protein sequence ID" value="KGA15985.1"/>
    <property type="molecule type" value="Genomic_DNA"/>
</dbReference>
<keyword evidence="1" id="KW-1133">Transmembrane helix</keyword>
<feature type="transmembrane region" description="Helical" evidence="1">
    <location>
        <begin position="64"/>
        <end position="85"/>
    </location>
</feature>
<feature type="transmembrane region" description="Helical" evidence="1">
    <location>
        <begin position="29"/>
        <end position="52"/>
    </location>
</feature>
<dbReference type="AlphaFoldDB" id="A0A094PW62"/>
<gene>
    <name evidence="2" type="ORF">GM50_15730</name>
</gene>
<evidence type="ECO:0000256" key="1">
    <source>
        <dbReference type="SAM" id="Phobius"/>
    </source>
</evidence>
<name>A0A094PW62_9ZZZZ</name>
<protein>
    <submittedName>
        <fullName evidence="2">Uncharacterized protein</fullName>
    </submittedName>
</protein>
<keyword evidence="1" id="KW-0812">Transmembrane</keyword>
<organism evidence="2">
    <name type="scientific">freshwater metagenome</name>
    <dbReference type="NCBI Taxonomy" id="449393"/>
    <lineage>
        <taxon>unclassified sequences</taxon>
        <taxon>metagenomes</taxon>
        <taxon>ecological metagenomes</taxon>
    </lineage>
</organism>
<proteinExistence type="predicted"/>
<comment type="caution">
    <text evidence="2">The sequence shown here is derived from an EMBL/GenBank/DDBJ whole genome shotgun (WGS) entry which is preliminary data.</text>
</comment>
<sequence>MSQEQSYAGNVLAKQAVSKYSDSIIRWGGIFRTIFTVLGWIYLVGGGIFGLYYGQNMYGTPFLYFFVGLFFGALGALVMFGYRLVFDYLLMRAHQSKV</sequence>
<evidence type="ECO:0000313" key="2">
    <source>
        <dbReference type="EMBL" id="KGA15985.1"/>
    </source>
</evidence>
<reference evidence="2" key="1">
    <citation type="submission" date="2014-05" db="EMBL/GenBank/DDBJ databases">
        <title>Key roles for freshwater Actinobacteria revealed by deep metagenomic sequencing.</title>
        <authorList>
            <person name="Ghai R."/>
            <person name="Mizuno C.M."/>
            <person name="Picazo A."/>
            <person name="Camacho A."/>
            <person name="Rodriguez-Valera F."/>
        </authorList>
    </citation>
    <scope>NUCLEOTIDE SEQUENCE</scope>
</reference>
<accession>A0A094PW62</accession>